<feature type="domain" description="Carboxylesterase type B" evidence="5">
    <location>
        <begin position="5"/>
        <end position="135"/>
    </location>
</feature>
<protein>
    <recommendedName>
        <fullName evidence="5">Carboxylesterase type B domain-containing protein</fullName>
    </recommendedName>
</protein>
<dbReference type="PANTHER" id="PTHR43142">
    <property type="entry name" value="CARBOXYLIC ESTER HYDROLASE"/>
    <property type="match status" value="1"/>
</dbReference>
<dbReference type="Proteomes" id="UP000791440">
    <property type="component" value="Unassembled WGS sequence"/>
</dbReference>
<evidence type="ECO:0000313" key="7">
    <source>
        <dbReference type="Proteomes" id="UP000791440"/>
    </source>
</evidence>
<keyword evidence="2" id="KW-0719">Serine esterase</keyword>
<accession>A0A921YKI2</accession>
<evidence type="ECO:0000256" key="3">
    <source>
        <dbReference type="ARBA" id="ARBA00022801"/>
    </source>
</evidence>
<dbReference type="AlphaFoldDB" id="A0A921YKI2"/>
<comment type="similarity">
    <text evidence="1">Belongs to the type-B carboxylesterase/lipase family.</text>
</comment>
<proteinExistence type="inferred from homology"/>
<keyword evidence="4" id="KW-0325">Glycoprotein</keyword>
<evidence type="ECO:0000256" key="2">
    <source>
        <dbReference type="ARBA" id="ARBA00022487"/>
    </source>
</evidence>
<reference evidence="6" key="1">
    <citation type="journal article" date="2016" name="Insect Biochem. Mol. Biol.">
        <title>Multifaceted biological insights from a draft genome sequence of the tobacco hornworm moth, Manduca sexta.</title>
        <authorList>
            <person name="Kanost M.R."/>
            <person name="Arrese E.L."/>
            <person name="Cao X."/>
            <person name="Chen Y.R."/>
            <person name="Chellapilla S."/>
            <person name="Goldsmith M.R."/>
            <person name="Grosse-Wilde E."/>
            <person name="Heckel D.G."/>
            <person name="Herndon N."/>
            <person name="Jiang H."/>
            <person name="Papanicolaou A."/>
            <person name="Qu J."/>
            <person name="Soulages J.L."/>
            <person name="Vogel H."/>
            <person name="Walters J."/>
            <person name="Waterhouse R.M."/>
            <person name="Ahn S.J."/>
            <person name="Almeida F.C."/>
            <person name="An C."/>
            <person name="Aqrawi P."/>
            <person name="Bretschneider A."/>
            <person name="Bryant W.B."/>
            <person name="Bucks S."/>
            <person name="Chao H."/>
            <person name="Chevignon G."/>
            <person name="Christen J.M."/>
            <person name="Clarke D.F."/>
            <person name="Dittmer N.T."/>
            <person name="Ferguson L.C.F."/>
            <person name="Garavelou S."/>
            <person name="Gordon K.H.J."/>
            <person name="Gunaratna R.T."/>
            <person name="Han Y."/>
            <person name="Hauser F."/>
            <person name="He Y."/>
            <person name="Heidel-Fischer H."/>
            <person name="Hirsh A."/>
            <person name="Hu Y."/>
            <person name="Jiang H."/>
            <person name="Kalra D."/>
            <person name="Klinner C."/>
            <person name="Konig C."/>
            <person name="Kovar C."/>
            <person name="Kroll A.R."/>
            <person name="Kuwar S.S."/>
            <person name="Lee S.L."/>
            <person name="Lehman R."/>
            <person name="Li K."/>
            <person name="Li Z."/>
            <person name="Liang H."/>
            <person name="Lovelace S."/>
            <person name="Lu Z."/>
            <person name="Mansfield J.H."/>
            <person name="McCulloch K.J."/>
            <person name="Mathew T."/>
            <person name="Morton B."/>
            <person name="Muzny D.M."/>
            <person name="Neunemann D."/>
            <person name="Ongeri F."/>
            <person name="Pauchet Y."/>
            <person name="Pu L.L."/>
            <person name="Pyrousis I."/>
            <person name="Rao X.J."/>
            <person name="Redding A."/>
            <person name="Roesel C."/>
            <person name="Sanchez-Gracia A."/>
            <person name="Schaack S."/>
            <person name="Shukla A."/>
            <person name="Tetreau G."/>
            <person name="Wang Y."/>
            <person name="Xiong G.H."/>
            <person name="Traut W."/>
            <person name="Walsh T.K."/>
            <person name="Worley K.C."/>
            <person name="Wu D."/>
            <person name="Wu W."/>
            <person name="Wu Y.Q."/>
            <person name="Zhang X."/>
            <person name="Zou Z."/>
            <person name="Zucker H."/>
            <person name="Briscoe A.D."/>
            <person name="Burmester T."/>
            <person name="Clem R.J."/>
            <person name="Feyereisen R."/>
            <person name="Grimmelikhuijzen C.J.P."/>
            <person name="Hamodrakas S.J."/>
            <person name="Hansson B.S."/>
            <person name="Huguet E."/>
            <person name="Jermiin L.S."/>
            <person name="Lan Q."/>
            <person name="Lehman H.K."/>
            <person name="Lorenzen M."/>
            <person name="Merzendorfer H."/>
            <person name="Michalopoulos I."/>
            <person name="Morton D.B."/>
            <person name="Muthukrishnan S."/>
            <person name="Oakeshott J.G."/>
            <person name="Palmer W."/>
            <person name="Park Y."/>
            <person name="Passarelli A.L."/>
            <person name="Rozas J."/>
            <person name="Schwartz L.M."/>
            <person name="Smith W."/>
            <person name="Southgate A."/>
            <person name="Vilcinskas A."/>
            <person name="Vogt R."/>
            <person name="Wang P."/>
            <person name="Werren J."/>
            <person name="Yu X.Q."/>
            <person name="Zhou J.J."/>
            <person name="Brown S.J."/>
            <person name="Scherer S.E."/>
            <person name="Richards S."/>
            <person name="Blissard G.W."/>
        </authorList>
    </citation>
    <scope>NUCLEOTIDE SEQUENCE</scope>
</reference>
<organism evidence="6 7">
    <name type="scientific">Manduca sexta</name>
    <name type="common">Tobacco hawkmoth</name>
    <name type="synonym">Tobacco hornworm</name>
    <dbReference type="NCBI Taxonomy" id="7130"/>
    <lineage>
        <taxon>Eukaryota</taxon>
        <taxon>Metazoa</taxon>
        <taxon>Ecdysozoa</taxon>
        <taxon>Arthropoda</taxon>
        <taxon>Hexapoda</taxon>
        <taxon>Insecta</taxon>
        <taxon>Pterygota</taxon>
        <taxon>Neoptera</taxon>
        <taxon>Endopterygota</taxon>
        <taxon>Lepidoptera</taxon>
        <taxon>Glossata</taxon>
        <taxon>Ditrysia</taxon>
        <taxon>Bombycoidea</taxon>
        <taxon>Sphingidae</taxon>
        <taxon>Sphinginae</taxon>
        <taxon>Sphingini</taxon>
        <taxon>Manduca</taxon>
    </lineage>
</organism>
<keyword evidence="3" id="KW-0378">Hydrolase</keyword>
<dbReference type="InterPro" id="IPR002018">
    <property type="entry name" value="CarbesteraseB"/>
</dbReference>
<reference evidence="6" key="2">
    <citation type="submission" date="2020-12" db="EMBL/GenBank/DDBJ databases">
        <authorList>
            <person name="Kanost M."/>
        </authorList>
    </citation>
    <scope>NUCLEOTIDE SEQUENCE</scope>
</reference>
<evidence type="ECO:0000256" key="1">
    <source>
        <dbReference type="ARBA" id="ARBA00005964"/>
    </source>
</evidence>
<evidence type="ECO:0000256" key="4">
    <source>
        <dbReference type="ARBA" id="ARBA00023180"/>
    </source>
</evidence>
<dbReference type="Pfam" id="PF00135">
    <property type="entry name" value="COesterase"/>
    <property type="match status" value="1"/>
</dbReference>
<gene>
    <name evidence="6" type="ORF">O3G_MSEX001425</name>
</gene>
<evidence type="ECO:0000259" key="5">
    <source>
        <dbReference type="Pfam" id="PF00135"/>
    </source>
</evidence>
<evidence type="ECO:0000313" key="6">
    <source>
        <dbReference type="EMBL" id="KAG6440821.1"/>
    </source>
</evidence>
<dbReference type="GO" id="GO:0052689">
    <property type="term" value="F:carboxylic ester hydrolase activity"/>
    <property type="evidence" value="ECO:0007669"/>
    <property type="project" value="UniProtKB-KW"/>
</dbReference>
<comment type="caution">
    <text evidence="6">The sequence shown here is derived from an EMBL/GenBank/DDBJ whole genome shotgun (WGS) entry which is preliminary data.</text>
</comment>
<dbReference type="PANTHER" id="PTHR43142:SF1">
    <property type="entry name" value="CARBOXYLIC ESTER HYDROLASE"/>
    <property type="match status" value="1"/>
</dbReference>
<keyword evidence="7" id="KW-1185">Reference proteome</keyword>
<dbReference type="EMBL" id="JH668282">
    <property type="protein sequence ID" value="KAG6440821.1"/>
    <property type="molecule type" value="Genomic_DNA"/>
</dbReference>
<sequence length="216" mass="24778">MDVIKEFAAYSSEANFISDIRRFVDKLQNPHNRRRYFYTFSCVSDRNYYTKGVAKYGLHGASHLEDLLYIFDAKKLNMTIDNKSREYELIKKTTNIFGNFIKYGNPTPSPISGLNWPEYNNKDKMYVDINDELKLRQDPGGKGSYTLAFSGCFLTLSAALIPGVRRYEAYPKPNPYHSVWIPNVCRMYCSSTPGLYIIGKGINKDRSSGPRTKNSI</sequence>
<name>A0A921YKI2_MANSE</name>